<accession>A0A367L2H9</accession>
<dbReference type="SUPFAM" id="SSF53613">
    <property type="entry name" value="Ribokinase-like"/>
    <property type="match status" value="1"/>
</dbReference>
<evidence type="ECO:0000313" key="4">
    <source>
        <dbReference type="EMBL" id="RCI08640.1"/>
    </source>
</evidence>
<keyword evidence="5" id="KW-1185">Reference proteome</keyword>
<keyword evidence="2" id="KW-0418">Kinase</keyword>
<dbReference type="OrthoDB" id="204058at2759"/>
<dbReference type="Proteomes" id="UP000253664">
    <property type="component" value="Unassembled WGS sequence"/>
</dbReference>
<comment type="caution">
    <text evidence="4">The sequence shown here is derived from an EMBL/GenBank/DDBJ whole genome shotgun (WGS) entry which is preliminary data.</text>
</comment>
<reference evidence="4 5" key="1">
    <citation type="journal article" date="2015" name="BMC Genomics">
        <title>Insights from the genome of Ophiocordyceps polyrhachis-furcata to pathogenicity and host specificity in insect fungi.</title>
        <authorList>
            <person name="Wichadakul D."/>
            <person name="Kobmoo N."/>
            <person name="Ingsriswang S."/>
            <person name="Tangphatsornruang S."/>
            <person name="Chantasingh D."/>
            <person name="Luangsa-ard J.J."/>
            <person name="Eurwilaichitr L."/>
        </authorList>
    </citation>
    <scope>NUCLEOTIDE SEQUENCE [LARGE SCALE GENOMIC DNA]</scope>
    <source>
        <strain evidence="4 5">BCC 54312</strain>
    </source>
</reference>
<dbReference type="InterPro" id="IPR002173">
    <property type="entry name" value="Carboh/pur_kinase_PfkB_CS"/>
</dbReference>
<dbReference type="PROSITE" id="PS00584">
    <property type="entry name" value="PFKB_KINASES_2"/>
    <property type="match status" value="1"/>
</dbReference>
<dbReference type="Pfam" id="PF00294">
    <property type="entry name" value="PfkB"/>
    <property type="match status" value="1"/>
</dbReference>
<dbReference type="InterPro" id="IPR052562">
    <property type="entry name" value="Ketohexokinase-related"/>
</dbReference>
<protein>
    <recommendedName>
        <fullName evidence="3">Carbohydrate kinase PfkB domain-containing protein</fullName>
    </recommendedName>
</protein>
<sequence length="302" mass="32457">MKNLVLDSKLRATSLVIRRGGNCANTLEVLQQLLLLDGDGHNVRPHLVSVLPSRSSAATGRILASMGEASPVDFSHCLYRDGYDEPAASYIIRSQASTSRTIVNHSGLPEMTTDEFDAVISAFADAEGDFWWHFEGRIPDTTLACIGLLRARLPTARVSVEIEKPGRQGLVELAAAADVVFYSRSWAESRGYQSAEACLTGEHRREESLGLCTWGADGAAAMSQPFGKCLRFPVQHRPSGIPVVDTIGAGDTFLAGALYGLFCRQTGWDVSQTVRFAVDLATLKVQREGFTGLGPDALAAAG</sequence>
<dbReference type="InterPro" id="IPR011611">
    <property type="entry name" value="PfkB_dom"/>
</dbReference>
<dbReference type="STRING" id="1330021.A0A367L2H9"/>
<gene>
    <name evidence="4" type="ORF">L249_4875</name>
</gene>
<feature type="domain" description="Carbohydrate kinase PfkB" evidence="3">
    <location>
        <begin position="9"/>
        <end position="290"/>
    </location>
</feature>
<dbReference type="PANTHER" id="PTHR42774">
    <property type="entry name" value="PHOSPHOTRANSFERASE SYSTEM TRANSPORT PROTEIN"/>
    <property type="match status" value="1"/>
</dbReference>
<keyword evidence="1" id="KW-0808">Transferase</keyword>
<evidence type="ECO:0000313" key="5">
    <source>
        <dbReference type="Proteomes" id="UP000253664"/>
    </source>
</evidence>
<dbReference type="Gene3D" id="3.40.1190.20">
    <property type="match status" value="1"/>
</dbReference>
<evidence type="ECO:0000256" key="2">
    <source>
        <dbReference type="ARBA" id="ARBA00022777"/>
    </source>
</evidence>
<name>A0A367L2H9_9HYPO</name>
<dbReference type="PANTHER" id="PTHR42774:SF3">
    <property type="entry name" value="KETOHEXOKINASE"/>
    <property type="match status" value="1"/>
</dbReference>
<evidence type="ECO:0000259" key="3">
    <source>
        <dbReference type="Pfam" id="PF00294"/>
    </source>
</evidence>
<dbReference type="EMBL" id="LKCN02000018">
    <property type="protein sequence ID" value="RCI08640.1"/>
    <property type="molecule type" value="Genomic_DNA"/>
</dbReference>
<organism evidence="4 5">
    <name type="scientific">Ophiocordyceps polyrhachis-furcata BCC 54312</name>
    <dbReference type="NCBI Taxonomy" id="1330021"/>
    <lineage>
        <taxon>Eukaryota</taxon>
        <taxon>Fungi</taxon>
        <taxon>Dikarya</taxon>
        <taxon>Ascomycota</taxon>
        <taxon>Pezizomycotina</taxon>
        <taxon>Sordariomycetes</taxon>
        <taxon>Hypocreomycetidae</taxon>
        <taxon>Hypocreales</taxon>
        <taxon>Ophiocordycipitaceae</taxon>
        <taxon>Ophiocordyceps</taxon>
    </lineage>
</organism>
<proteinExistence type="predicted"/>
<dbReference type="InterPro" id="IPR029056">
    <property type="entry name" value="Ribokinase-like"/>
</dbReference>
<evidence type="ECO:0000256" key="1">
    <source>
        <dbReference type="ARBA" id="ARBA00022679"/>
    </source>
</evidence>
<dbReference type="AlphaFoldDB" id="A0A367L2H9"/>
<dbReference type="GO" id="GO:0016301">
    <property type="term" value="F:kinase activity"/>
    <property type="evidence" value="ECO:0007669"/>
    <property type="project" value="UniProtKB-KW"/>
</dbReference>